<dbReference type="EMBL" id="JACMSC010000020">
    <property type="protein sequence ID" value="KAG6472435.1"/>
    <property type="molecule type" value="Genomic_DNA"/>
</dbReference>
<keyword evidence="3" id="KW-1185">Reference proteome</keyword>
<accession>A0A8J5C4S1</accession>
<reference evidence="2 3" key="1">
    <citation type="submission" date="2020-08" db="EMBL/GenBank/DDBJ databases">
        <title>Plant Genome Project.</title>
        <authorList>
            <person name="Zhang R.-G."/>
        </authorList>
    </citation>
    <scope>NUCLEOTIDE SEQUENCE [LARGE SCALE GENOMIC DNA]</scope>
    <source>
        <tissue evidence="2">Rhizome</tissue>
    </source>
</reference>
<dbReference type="AlphaFoldDB" id="A0A8J5C4S1"/>
<gene>
    <name evidence="2" type="ORF">ZIOFF_069898</name>
</gene>
<organism evidence="2 3">
    <name type="scientific">Zingiber officinale</name>
    <name type="common">Ginger</name>
    <name type="synonym">Amomum zingiber</name>
    <dbReference type="NCBI Taxonomy" id="94328"/>
    <lineage>
        <taxon>Eukaryota</taxon>
        <taxon>Viridiplantae</taxon>
        <taxon>Streptophyta</taxon>
        <taxon>Embryophyta</taxon>
        <taxon>Tracheophyta</taxon>
        <taxon>Spermatophyta</taxon>
        <taxon>Magnoliopsida</taxon>
        <taxon>Liliopsida</taxon>
        <taxon>Zingiberales</taxon>
        <taxon>Zingiberaceae</taxon>
        <taxon>Zingiber</taxon>
    </lineage>
</organism>
<feature type="region of interest" description="Disordered" evidence="1">
    <location>
        <begin position="201"/>
        <end position="227"/>
    </location>
</feature>
<name>A0A8J5C4S1_ZINOF</name>
<protein>
    <submittedName>
        <fullName evidence="2">Uncharacterized protein</fullName>
    </submittedName>
</protein>
<dbReference type="Proteomes" id="UP000734854">
    <property type="component" value="Unassembled WGS sequence"/>
</dbReference>
<comment type="caution">
    <text evidence="2">The sequence shown here is derived from an EMBL/GenBank/DDBJ whole genome shotgun (WGS) entry which is preliminary data.</text>
</comment>
<proteinExistence type="predicted"/>
<evidence type="ECO:0000313" key="2">
    <source>
        <dbReference type="EMBL" id="KAG6472435.1"/>
    </source>
</evidence>
<feature type="compositionally biased region" description="Basic and acidic residues" evidence="1">
    <location>
        <begin position="10"/>
        <end position="27"/>
    </location>
</feature>
<dbReference type="PANTHER" id="PTHR33018:SF34">
    <property type="entry name" value="OS02G0472350 PROTEIN"/>
    <property type="match status" value="1"/>
</dbReference>
<feature type="region of interest" description="Disordered" evidence="1">
    <location>
        <begin position="1"/>
        <end position="53"/>
    </location>
</feature>
<dbReference type="PANTHER" id="PTHR33018">
    <property type="entry name" value="OS10G0338966 PROTEIN-RELATED"/>
    <property type="match status" value="1"/>
</dbReference>
<evidence type="ECO:0000256" key="1">
    <source>
        <dbReference type="SAM" id="MobiDB-lite"/>
    </source>
</evidence>
<sequence length="227" mass="25495">MRPKKQSKIAKYDEPRVVEDTELHQDADGLAATELRGETEIEEPSITEQKKTRGPTSMCRLIAVARWGKKSTIEYDDMGRPVYNENGKALQSFIGFVVRSMVPINIKSWPTIPENMKQKVWEEISNVFDLAPQSEAAVMSSAGQKWRDFKNKLNTAAFSNGLPKIQTYGREKPENGIYHDDSAPPVKAKTIDELHSLQKKRSALTTPIKDGTQQGNAAFATISEEER</sequence>
<evidence type="ECO:0000313" key="3">
    <source>
        <dbReference type="Proteomes" id="UP000734854"/>
    </source>
</evidence>